<keyword evidence="1" id="KW-0472">Membrane</keyword>
<dbReference type="RefSeq" id="WP_377242072.1">
    <property type="nucleotide sequence ID" value="NZ_JBHLXP010000001.1"/>
</dbReference>
<protein>
    <submittedName>
        <fullName evidence="2">DUF2982 domain-containing protein</fullName>
    </submittedName>
</protein>
<comment type="caution">
    <text evidence="2">The sequence shown here is derived from an EMBL/GenBank/DDBJ whole genome shotgun (WGS) entry which is preliminary data.</text>
</comment>
<keyword evidence="1" id="KW-0812">Transmembrane</keyword>
<gene>
    <name evidence="2" type="ORF">ACFFJP_07600</name>
</gene>
<reference evidence="2 3" key="1">
    <citation type="submission" date="2024-09" db="EMBL/GenBank/DDBJ databases">
        <authorList>
            <person name="Sun Q."/>
            <person name="Mori K."/>
        </authorList>
    </citation>
    <scope>NUCLEOTIDE SEQUENCE [LARGE SCALE GENOMIC DNA]</scope>
    <source>
        <strain evidence="2 3">KCTC 23315</strain>
    </source>
</reference>
<dbReference type="InterPro" id="IPR021367">
    <property type="entry name" value="DUF2982"/>
</dbReference>
<evidence type="ECO:0000313" key="2">
    <source>
        <dbReference type="EMBL" id="MFC0048153.1"/>
    </source>
</evidence>
<keyword evidence="1" id="KW-1133">Transmembrane helix</keyword>
<evidence type="ECO:0000313" key="3">
    <source>
        <dbReference type="Proteomes" id="UP001589813"/>
    </source>
</evidence>
<keyword evidence="3" id="KW-1185">Reference proteome</keyword>
<dbReference type="EMBL" id="JBHLXP010000001">
    <property type="protein sequence ID" value="MFC0048153.1"/>
    <property type="molecule type" value="Genomic_DNA"/>
</dbReference>
<organism evidence="2 3">
    <name type="scientific">Rheinheimera tilapiae</name>
    <dbReference type="NCBI Taxonomy" id="875043"/>
    <lineage>
        <taxon>Bacteria</taxon>
        <taxon>Pseudomonadati</taxon>
        <taxon>Pseudomonadota</taxon>
        <taxon>Gammaproteobacteria</taxon>
        <taxon>Chromatiales</taxon>
        <taxon>Chromatiaceae</taxon>
        <taxon>Rheinheimera</taxon>
    </lineage>
</organism>
<proteinExistence type="predicted"/>
<dbReference type="Pfam" id="PF11201">
    <property type="entry name" value="DUF2982"/>
    <property type="match status" value="1"/>
</dbReference>
<sequence>MTSRQFYAASAKGGATLFLTAAAMLLAGILLLAIRADLMAAQGWVLWFLLTLVAAYVGVMKLRAPVLLAETTTEGLRYFHPRGSWLIPWSALGQVQQVTLQGREMAWIGVRLLDYDHILTTIPLRLAVRLLIEQRGLLIAAAGSGCPDGRCASDYLTDVTAYRSKTRLYKGVQAMFAQRMVHLRQFVQADLLIPADLANCSVSEFCLFINRQRLNFTQENNG</sequence>
<evidence type="ECO:0000256" key="1">
    <source>
        <dbReference type="SAM" id="Phobius"/>
    </source>
</evidence>
<dbReference type="Proteomes" id="UP001589813">
    <property type="component" value="Unassembled WGS sequence"/>
</dbReference>
<feature type="transmembrane region" description="Helical" evidence="1">
    <location>
        <begin position="40"/>
        <end position="59"/>
    </location>
</feature>
<feature type="transmembrane region" description="Helical" evidence="1">
    <location>
        <begin position="12"/>
        <end position="34"/>
    </location>
</feature>
<name>A0ABV6BBA4_9GAMM</name>
<accession>A0ABV6BBA4</accession>